<comment type="similarity">
    <text evidence="1">Belongs to the GatC family.</text>
</comment>
<evidence type="ECO:0000313" key="4">
    <source>
        <dbReference type="Proteomes" id="UP000029714"/>
    </source>
</evidence>
<comment type="caution">
    <text evidence="3">The sequence shown here is derived from an EMBL/GenBank/DDBJ whole genome shotgun (WGS) entry which is preliminary data.</text>
</comment>
<comment type="catalytic activity">
    <reaction evidence="1">
        <text>L-aspartyl-tRNA(Asn) + L-glutamine + ATP + H2O = L-asparaginyl-tRNA(Asn) + L-glutamate + ADP + phosphate + 2 H(+)</text>
        <dbReference type="Rhea" id="RHEA:14513"/>
        <dbReference type="Rhea" id="RHEA-COMP:9674"/>
        <dbReference type="Rhea" id="RHEA-COMP:9677"/>
        <dbReference type="ChEBI" id="CHEBI:15377"/>
        <dbReference type="ChEBI" id="CHEBI:15378"/>
        <dbReference type="ChEBI" id="CHEBI:29985"/>
        <dbReference type="ChEBI" id="CHEBI:30616"/>
        <dbReference type="ChEBI" id="CHEBI:43474"/>
        <dbReference type="ChEBI" id="CHEBI:58359"/>
        <dbReference type="ChEBI" id="CHEBI:78515"/>
        <dbReference type="ChEBI" id="CHEBI:78516"/>
        <dbReference type="ChEBI" id="CHEBI:456216"/>
    </reaction>
</comment>
<dbReference type="EMBL" id="JRMP02000006">
    <property type="protein sequence ID" value="TLD94591.1"/>
    <property type="molecule type" value="Genomic_DNA"/>
</dbReference>
<dbReference type="GO" id="GO:0006450">
    <property type="term" value="P:regulation of translational fidelity"/>
    <property type="evidence" value="ECO:0007669"/>
    <property type="project" value="InterPro"/>
</dbReference>
<dbReference type="Proteomes" id="UP000477070">
    <property type="component" value="Unassembled WGS sequence"/>
</dbReference>
<dbReference type="AlphaFoldDB" id="A0A347VP67"/>
<organism evidence="3 4">
    <name type="scientific">Helicobacter saguini</name>
    <dbReference type="NCBI Taxonomy" id="1548018"/>
    <lineage>
        <taxon>Bacteria</taxon>
        <taxon>Pseudomonadati</taxon>
        <taxon>Campylobacterota</taxon>
        <taxon>Epsilonproteobacteria</taxon>
        <taxon>Campylobacterales</taxon>
        <taxon>Helicobacteraceae</taxon>
        <taxon>Helicobacter</taxon>
    </lineage>
</organism>
<reference evidence="2 5" key="4">
    <citation type="submission" date="2019-12" db="EMBL/GenBank/DDBJ databases">
        <title>Multi-Generational Helicobacter saguini Isolates.</title>
        <authorList>
            <person name="Mannion A."/>
            <person name="Shen Z."/>
            <person name="Fox J.G."/>
        </authorList>
    </citation>
    <scope>NUCLEOTIDE SEQUENCE [LARGE SCALE GENOMIC DNA]</scope>
    <source>
        <strain evidence="2">16-048</strain>
        <strain evidence="5">16-048 (F4)</strain>
    </source>
</reference>
<reference evidence="3 4" key="2">
    <citation type="journal article" date="2016" name="Infect. Immun.">
        <title>Helicobacter saguini, a Novel Helicobacter Isolated from Cotton-Top Tamarins with Ulcerative Colitis, Has Proinflammatory Properties and Induces Typhlocolitis and Dysplasia in Gnotobiotic IL-10-/- Mice.</title>
        <authorList>
            <person name="Shen Z."/>
            <person name="Mannion A."/>
            <person name="Whary M.T."/>
            <person name="Muthupalani S."/>
            <person name="Sheh A."/>
            <person name="Feng Y."/>
            <person name="Gong G."/>
            <person name="Vandamme P."/>
            <person name="Holcombe H.R."/>
            <person name="Paster B.J."/>
            <person name="Fox J.G."/>
        </authorList>
    </citation>
    <scope>NUCLEOTIDE SEQUENCE [LARGE SCALE GENOMIC DNA]</scope>
    <source>
        <strain evidence="3 4">MIT 97-6194</strain>
    </source>
</reference>
<protein>
    <recommendedName>
        <fullName evidence="1">Aspartyl/glutamyl-tRNA(Asn/Gln) amidotransferase subunit C</fullName>
        <shortName evidence="1">Asp/Glu-ADT subunit C</shortName>
        <ecNumber evidence="1">6.3.5.-</ecNumber>
    </recommendedName>
</protein>
<keyword evidence="1" id="KW-0648">Protein biosynthesis</keyword>
<dbReference type="OrthoDB" id="9813938at2"/>
<comment type="catalytic activity">
    <reaction evidence="1">
        <text>L-glutamyl-tRNA(Gln) + L-glutamine + ATP + H2O = L-glutaminyl-tRNA(Gln) + L-glutamate + ADP + phosphate + H(+)</text>
        <dbReference type="Rhea" id="RHEA:17521"/>
        <dbReference type="Rhea" id="RHEA-COMP:9681"/>
        <dbReference type="Rhea" id="RHEA-COMP:9684"/>
        <dbReference type="ChEBI" id="CHEBI:15377"/>
        <dbReference type="ChEBI" id="CHEBI:15378"/>
        <dbReference type="ChEBI" id="CHEBI:29985"/>
        <dbReference type="ChEBI" id="CHEBI:30616"/>
        <dbReference type="ChEBI" id="CHEBI:43474"/>
        <dbReference type="ChEBI" id="CHEBI:58359"/>
        <dbReference type="ChEBI" id="CHEBI:78520"/>
        <dbReference type="ChEBI" id="CHEBI:78521"/>
        <dbReference type="ChEBI" id="CHEBI:456216"/>
    </reaction>
</comment>
<gene>
    <name evidence="1 3" type="primary">gatC</name>
    <name evidence="2" type="ORF">DCO61_12060</name>
    <name evidence="3" type="ORF">LS64_005365</name>
</gene>
<dbReference type="Gene3D" id="1.10.20.60">
    <property type="entry name" value="Glu-tRNAGln amidotransferase C subunit, N-terminal domain"/>
    <property type="match status" value="1"/>
</dbReference>
<sequence>MQVDDALLGKLEKLSMIKIDSKKKENFKAELSQIIAKMESLQEVDTSKVSEISSQKTPMREDIPHASNITQSVLQHAPETQDNYFIVPKIIG</sequence>
<dbReference type="InterPro" id="IPR036113">
    <property type="entry name" value="Asp/Glu-ADT_sf_sub_c"/>
</dbReference>
<keyword evidence="1" id="KW-0067">ATP-binding</keyword>
<dbReference type="GO" id="GO:0070681">
    <property type="term" value="P:glutaminyl-tRNAGln biosynthesis via transamidation"/>
    <property type="evidence" value="ECO:0007669"/>
    <property type="project" value="TreeGrafter"/>
</dbReference>
<evidence type="ECO:0000313" key="3">
    <source>
        <dbReference type="EMBL" id="TLD94591.1"/>
    </source>
</evidence>
<dbReference type="EMBL" id="QBIU01000002">
    <property type="protein sequence ID" value="MWV70695.1"/>
    <property type="molecule type" value="Genomic_DNA"/>
</dbReference>
<dbReference type="RefSeq" id="WP_034572542.1">
    <property type="nucleotide sequence ID" value="NZ_JRMP02000006.1"/>
</dbReference>
<evidence type="ECO:0000313" key="2">
    <source>
        <dbReference type="EMBL" id="MWV70695.1"/>
    </source>
</evidence>
<dbReference type="PANTHER" id="PTHR15004:SF0">
    <property type="entry name" value="GLUTAMYL-TRNA(GLN) AMIDOTRANSFERASE SUBUNIT C, MITOCHONDRIAL"/>
    <property type="match status" value="1"/>
</dbReference>
<keyword evidence="1" id="KW-0436">Ligase</keyword>
<dbReference type="NCBIfam" id="TIGR00135">
    <property type="entry name" value="gatC"/>
    <property type="match status" value="1"/>
</dbReference>
<reference evidence="3" key="3">
    <citation type="submission" date="2018-04" db="EMBL/GenBank/DDBJ databases">
        <authorList>
            <person name="Sheh A."/>
            <person name="Shen Z."/>
            <person name="Mannion A.J."/>
            <person name="Fox J.G."/>
        </authorList>
    </citation>
    <scope>NUCLEOTIDE SEQUENCE</scope>
    <source>
        <strain evidence="3">MIT 97-6194</strain>
    </source>
</reference>
<name>A0A347VP67_9HELI</name>
<dbReference type="PANTHER" id="PTHR15004">
    <property type="entry name" value="GLUTAMYL-TRNA(GLN) AMIDOTRANSFERASE SUBUNIT C, MITOCHONDRIAL"/>
    <property type="match status" value="1"/>
</dbReference>
<dbReference type="EC" id="6.3.5.-" evidence="1"/>
<dbReference type="InterPro" id="IPR003837">
    <property type="entry name" value="GatC"/>
</dbReference>
<evidence type="ECO:0000256" key="1">
    <source>
        <dbReference type="HAMAP-Rule" id="MF_00122"/>
    </source>
</evidence>
<dbReference type="GO" id="GO:0050567">
    <property type="term" value="F:glutaminyl-tRNA synthase (glutamine-hydrolyzing) activity"/>
    <property type="evidence" value="ECO:0007669"/>
    <property type="project" value="UniProtKB-UniRule"/>
</dbReference>
<dbReference type="Proteomes" id="UP000029714">
    <property type="component" value="Unassembled WGS sequence"/>
</dbReference>
<keyword evidence="4" id="KW-1185">Reference proteome</keyword>
<proteinExistence type="inferred from homology"/>
<dbReference type="GO" id="GO:0006412">
    <property type="term" value="P:translation"/>
    <property type="evidence" value="ECO:0007669"/>
    <property type="project" value="UniProtKB-UniRule"/>
</dbReference>
<dbReference type="Pfam" id="PF02686">
    <property type="entry name" value="GatC"/>
    <property type="match status" value="1"/>
</dbReference>
<dbReference type="STRING" id="1548018.LS64_09365"/>
<dbReference type="HAMAP" id="MF_00122">
    <property type="entry name" value="GatC"/>
    <property type="match status" value="1"/>
</dbReference>
<keyword evidence="1" id="KW-0547">Nucleotide-binding</keyword>
<reference evidence="3 4" key="1">
    <citation type="journal article" date="2014" name="Genome Announc.">
        <title>Draft genome sequences of eight enterohepatic helicobacter species isolated from both laboratory and wild rodents.</title>
        <authorList>
            <person name="Sheh A."/>
            <person name="Shen Z."/>
            <person name="Fox J.G."/>
        </authorList>
    </citation>
    <scope>NUCLEOTIDE SEQUENCE [LARGE SCALE GENOMIC DNA]</scope>
    <source>
        <strain evidence="3 4">MIT 97-6194</strain>
    </source>
</reference>
<dbReference type="GO" id="GO:0016740">
    <property type="term" value="F:transferase activity"/>
    <property type="evidence" value="ECO:0007669"/>
    <property type="project" value="UniProtKB-KW"/>
</dbReference>
<dbReference type="SUPFAM" id="SSF141000">
    <property type="entry name" value="Glu-tRNAGln amidotransferase C subunit"/>
    <property type="match status" value="1"/>
</dbReference>
<keyword evidence="3" id="KW-0808">Transferase</keyword>
<evidence type="ECO:0000313" key="5">
    <source>
        <dbReference type="Proteomes" id="UP000477070"/>
    </source>
</evidence>
<comment type="function">
    <text evidence="1">Allows the formation of correctly charged Asn-tRNA(Asn) or Gln-tRNA(Gln) through the transamidation of misacylated Asp-tRNA(Asn) or Glu-tRNA(Gln) in organisms which lack either or both of asparaginyl-tRNA or glutaminyl-tRNA synthetases. The reaction takes place in the presence of glutamine and ATP through an activated phospho-Asp-tRNA(Asn) or phospho-Glu-tRNA(Gln).</text>
</comment>
<dbReference type="GO" id="GO:0005524">
    <property type="term" value="F:ATP binding"/>
    <property type="evidence" value="ECO:0007669"/>
    <property type="project" value="UniProtKB-KW"/>
</dbReference>
<accession>A0A347VP67</accession>
<comment type="subunit">
    <text evidence="1">Heterotrimer of A, B and C subunits.</text>
</comment>